<name>A0A183IAV2_9BILA</name>
<keyword evidence="2" id="KW-1185">Reference proteome</keyword>
<dbReference type="Proteomes" id="UP000270296">
    <property type="component" value="Unassembled WGS sequence"/>
</dbReference>
<accession>A0A183IAV2</accession>
<reference evidence="1 2" key="2">
    <citation type="submission" date="2018-11" db="EMBL/GenBank/DDBJ databases">
        <authorList>
            <consortium name="Pathogen Informatics"/>
        </authorList>
    </citation>
    <scope>NUCLEOTIDE SEQUENCE [LARGE SCALE GENOMIC DNA]</scope>
</reference>
<organism evidence="3">
    <name type="scientific">Soboliphyme baturini</name>
    <dbReference type="NCBI Taxonomy" id="241478"/>
    <lineage>
        <taxon>Eukaryota</taxon>
        <taxon>Metazoa</taxon>
        <taxon>Ecdysozoa</taxon>
        <taxon>Nematoda</taxon>
        <taxon>Enoplea</taxon>
        <taxon>Dorylaimia</taxon>
        <taxon>Dioctophymatida</taxon>
        <taxon>Dioctophymatoidea</taxon>
        <taxon>Soboliphymatidae</taxon>
        <taxon>Soboliphyme</taxon>
    </lineage>
</organism>
<evidence type="ECO:0000313" key="2">
    <source>
        <dbReference type="Proteomes" id="UP000270296"/>
    </source>
</evidence>
<protein>
    <submittedName>
        <fullName evidence="3">Secreted protein</fullName>
    </submittedName>
</protein>
<evidence type="ECO:0000313" key="1">
    <source>
        <dbReference type="EMBL" id="VDO91975.1"/>
    </source>
</evidence>
<reference evidence="3" key="1">
    <citation type="submission" date="2016-06" db="UniProtKB">
        <authorList>
            <consortium name="WormBaseParasite"/>
        </authorList>
    </citation>
    <scope>IDENTIFICATION</scope>
</reference>
<dbReference type="AlphaFoldDB" id="A0A183IAV2"/>
<proteinExistence type="predicted"/>
<sequence length="84" mass="9023">MRELMQEAGTGAAVQVTSALRDLFISVIIACQLDSCDPCQSSSDGCQFCTLMSACFLPPPSPIAFTARRHVTLPAGHYFLYGAH</sequence>
<dbReference type="EMBL" id="UZAM01006616">
    <property type="protein sequence ID" value="VDO91975.1"/>
    <property type="molecule type" value="Genomic_DNA"/>
</dbReference>
<dbReference type="WBParaSite" id="SBAD_0000076901-mRNA-1">
    <property type="protein sequence ID" value="SBAD_0000076901-mRNA-1"/>
    <property type="gene ID" value="SBAD_0000076901"/>
</dbReference>
<gene>
    <name evidence="1" type="ORF">SBAD_LOCUS746</name>
</gene>
<evidence type="ECO:0000313" key="3">
    <source>
        <dbReference type="WBParaSite" id="SBAD_0000076901-mRNA-1"/>
    </source>
</evidence>